<organism evidence="3 4">
    <name type="scientific">Paralvinella palmiformis</name>
    <dbReference type="NCBI Taxonomy" id="53620"/>
    <lineage>
        <taxon>Eukaryota</taxon>
        <taxon>Metazoa</taxon>
        <taxon>Spiralia</taxon>
        <taxon>Lophotrochozoa</taxon>
        <taxon>Annelida</taxon>
        <taxon>Polychaeta</taxon>
        <taxon>Sedentaria</taxon>
        <taxon>Canalipalpata</taxon>
        <taxon>Terebellida</taxon>
        <taxon>Terebelliformia</taxon>
        <taxon>Alvinellidae</taxon>
        <taxon>Paralvinella</taxon>
    </lineage>
</organism>
<dbReference type="AlphaFoldDB" id="A0AAD9J3U2"/>
<evidence type="ECO:0000313" key="4">
    <source>
        <dbReference type="Proteomes" id="UP001208570"/>
    </source>
</evidence>
<name>A0AAD9J3U2_9ANNE</name>
<evidence type="ECO:0000256" key="1">
    <source>
        <dbReference type="SAM" id="MobiDB-lite"/>
    </source>
</evidence>
<sequence>MSSWRRNSVQDLLLPTEIMIPVQYLACVALILSLLVVTIWAKGAKVRPKKMKDSSRTRDRYRANSGAHTSTGDGSSYLGKFLQPLT</sequence>
<gene>
    <name evidence="3" type="ORF">LSH36_677g01024</name>
</gene>
<feature type="compositionally biased region" description="Basic and acidic residues" evidence="1">
    <location>
        <begin position="51"/>
        <end position="62"/>
    </location>
</feature>
<evidence type="ECO:0000256" key="2">
    <source>
        <dbReference type="SAM" id="Phobius"/>
    </source>
</evidence>
<keyword evidence="2" id="KW-0812">Transmembrane</keyword>
<accession>A0AAD9J3U2</accession>
<keyword evidence="2" id="KW-1133">Transmembrane helix</keyword>
<feature type="transmembrane region" description="Helical" evidence="2">
    <location>
        <begin position="20"/>
        <end position="41"/>
    </location>
</feature>
<keyword evidence="4" id="KW-1185">Reference proteome</keyword>
<evidence type="ECO:0000313" key="3">
    <source>
        <dbReference type="EMBL" id="KAK2145500.1"/>
    </source>
</evidence>
<dbReference type="Proteomes" id="UP001208570">
    <property type="component" value="Unassembled WGS sequence"/>
</dbReference>
<dbReference type="EMBL" id="JAODUP010000677">
    <property type="protein sequence ID" value="KAK2145500.1"/>
    <property type="molecule type" value="Genomic_DNA"/>
</dbReference>
<comment type="caution">
    <text evidence="3">The sequence shown here is derived from an EMBL/GenBank/DDBJ whole genome shotgun (WGS) entry which is preliminary data.</text>
</comment>
<keyword evidence="2" id="KW-0472">Membrane</keyword>
<feature type="region of interest" description="Disordered" evidence="1">
    <location>
        <begin position="48"/>
        <end position="86"/>
    </location>
</feature>
<proteinExistence type="predicted"/>
<protein>
    <submittedName>
        <fullName evidence="3">Uncharacterized protein</fullName>
    </submittedName>
</protein>
<reference evidence="3" key="1">
    <citation type="journal article" date="2023" name="Mol. Biol. Evol.">
        <title>Third-Generation Sequencing Reveals the Adaptive Role of the Epigenome in Three Deep-Sea Polychaetes.</title>
        <authorList>
            <person name="Perez M."/>
            <person name="Aroh O."/>
            <person name="Sun Y."/>
            <person name="Lan Y."/>
            <person name="Juniper S.K."/>
            <person name="Young C.R."/>
            <person name="Angers B."/>
            <person name="Qian P.Y."/>
        </authorList>
    </citation>
    <scope>NUCLEOTIDE SEQUENCE</scope>
    <source>
        <strain evidence="3">P08H-3</strain>
    </source>
</reference>